<evidence type="ECO:0000313" key="2">
    <source>
        <dbReference type="EMBL" id="ANF51903.1"/>
    </source>
</evidence>
<dbReference type="STRING" id="1685010.A0O34_15905"/>
<name>A0A172XY18_9FLAO</name>
<keyword evidence="3" id="KW-1185">Reference proteome</keyword>
<dbReference type="OrthoDB" id="1257422at2"/>
<dbReference type="InterPro" id="IPR041657">
    <property type="entry name" value="HTH_17"/>
</dbReference>
<sequence>MTKEIMTAKTSHNENFGSIIEKLVQTEVTKYLTAYAIELEKLSEIALSKAVLTVKDVAELLDMNERVIVQKINSGLIPAYKCKITNKFLVLKRELIKEIASGTQYKSISMISAEVNRGFDSRKYV</sequence>
<dbReference type="AlphaFoldDB" id="A0A172XY18"/>
<protein>
    <recommendedName>
        <fullName evidence="1">Helix-turn-helix domain-containing protein</fullName>
    </recommendedName>
</protein>
<dbReference type="Pfam" id="PF12728">
    <property type="entry name" value="HTH_17"/>
    <property type="match status" value="1"/>
</dbReference>
<proteinExistence type="predicted"/>
<gene>
    <name evidence="2" type="ORF">A0O34_15905</name>
</gene>
<dbReference type="KEGG" id="chh:A0O34_15905"/>
<dbReference type="Proteomes" id="UP000077824">
    <property type="component" value="Chromosome"/>
</dbReference>
<reference evidence="2 3" key="1">
    <citation type="submission" date="2016-04" db="EMBL/GenBank/DDBJ databases">
        <title>Complete Genome Sequence of Chryseobacterium sp. IHBB 10212.</title>
        <authorList>
            <person name="Pal M."/>
            <person name="Swarnkar M.K."/>
            <person name="Kaushal K."/>
            <person name="Chhibber S."/>
            <person name="Singh A.K."/>
            <person name="Gulati A."/>
        </authorList>
    </citation>
    <scope>NUCLEOTIDE SEQUENCE [LARGE SCALE GENOMIC DNA]</scope>
    <source>
        <strain evidence="2 3">IHBB 10212</strain>
    </source>
</reference>
<organism evidence="2 3">
    <name type="scientific">Chryseobacterium glaciei</name>
    <dbReference type="NCBI Taxonomy" id="1685010"/>
    <lineage>
        <taxon>Bacteria</taxon>
        <taxon>Pseudomonadati</taxon>
        <taxon>Bacteroidota</taxon>
        <taxon>Flavobacteriia</taxon>
        <taxon>Flavobacteriales</taxon>
        <taxon>Weeksellaceae</taxon>
        <taxon>Chryseobacterium group</taxon>
        <taxon>Chryseobacterium</taxon>
    </lineage>
</organism>
<dbReference type="RefSeq" id="WP_066756656.1">
    <property type="nucleotide sequence ID" value="NZ_CP015199.1"/>
</dbReference>
<accession>A0A172XY18</accession>
<dbReference type="EMBL" id="CP015199">
    <property type="protein sequence ID" value="ANF51903.1"/>
    <property type="molecule type" value="Genomic_DNA"/>
</dbReference>
<evidence type="ECO:0000313" key="3">
    <source>
        <dbReference type="Proteomes" id="UP000077824"/>
    </source>
</evidence>
<feature type="domain" description="Helix-turn-helix" evidence="1">
    <location>
        <begin position="51"/>
        <end position="96"/>
    </location>
</feature>
<evidence type="ECO:0000259" key="1">
    <source>
        <dbReference type="Pfam" id="PF12728"/>
    </source>
</evidence>